<feature type="domain" description="Sulfatase-modifying factor enzyme-like" evidence="1">
    <location>
        <begin position="56"/>
        <end position="333"/>
    </location>
</feature>
<dbReference type="InterPro" id="IPR005532">
    <property type="entry name" value="SUMF_dom"/>
</dbReference>
<dbReference type="InterPro" id="IPR016187">
    <property type="entry name" value="CTDL_fold"/>
</dbReference>
<dbReference type="PANTHER" id="PTHR23150">
    <property type="entry name" value="SULFATASE MODIFYING FACTOR 1, 2"/>
    <property type="match status" value="1"/>
</dbReference>
<protein>
    <submittedName>
        <fullName evidence="2">Formylglycine-generating enzyme, required for sulfatase activity, contains SUMF1/FGE domain</fullName>
    </submittedName>
</protein>
<evidence type="ECO:0000313" key="3">
    <source>
        <dbReference type="Proteomes" id="UP000184111"/>
    </source>
</evidence>
<proteinExistence type="predicted"/>
<accession>A0A1M7PFJ8</accession>
<sequence length="339" mass="36053">MGETEPHGQASCCAPGRAAEPFGPARTAPPEVALLPLTVAAPAAVGPGRPREDPAAGAVALPGGTFLMGTDDPEGFPADGEGPVRPVTLRPFLIDAHAVSNDRFAAFAADTGHVTEAERYGWSYVFARFLPAAVRRGAPRPDGTPWWCGVRGASWRAPFGPGSDLAGIGSHPVVHVSWADAAAFARWDGGRLPTEAEWEFAARGGLEQARYPWGDELTPDGEHRCNIWQGAFPTRNTAEDGYEGTAPVDAFAPNGFGLYNTAGNVWEWCADWWTTDHPAGRRSNPAGPRTGSSRVMRGGSYLCHRSYCNRYRVAARTSNTPDSTTGNLGFRCAYDAGPS</sequence>
<dbReference type="OrthoDB" id="9768004at2"/>
<dbReference type="InterPro" id="IPR042095">
    <property type="entry name" value="SUMF_sf"/>
</dbReference>
<dbReference type="RefSeq" id="WP_079190122.1">
    <property type="nucleotide sequence ID" value="NZ_FRBI01000023.1"/>
</dbReference>
<dbReference type="PANTHER" id="PTHR23150:SF19">
    <property type="entry name" value="FORMYLGLYCINE-GENERATING ENZYME"/>
    <property type="match status" value="1"/>
</dbReference>
<name>A0A1M7PFJ8_9ACTN</name>
<dbReference type="AlphaFoldDB" id="A0A1M7PFJ8"/>
<dbReference type="EMBL" id="FRBI01000023">
    <property type="protein sequence ID" value="SHN15500.1"/>
    <property type="molecule type" value="Genomic_DNA"/>
</dbReference>
<gene>
    <name evidence="2" type="ORF">SAMN05216499_12317</name>
</gene>
<organism evidence="2 3">
    <name type="scientific">Actinacidiphila paucisporea</name>
    <dbReference type="NCBI Taxonomy" id="310782"/>
    <lineage>
        <taxon>Bacteria</taxon>
        <taxon>Bacillati</taxon>
        <taxon>Actinomycetota</taxon>
        <taxon>Actinomycetes</taxon>
        <taxon>Kitasatosporales</taxon>
        <taxon>Streptomycetaceae</taxon>
        <taxon>Actinacidiphila</taxon>
    </lineage>
</organism>
<dbReference type="Proteomes" id="UP000184111">
    <property type="component" value="Unassembled WGS sequence"/>
</dbReference>
<keyword evidence="3" id="KW-1185">Reference proteome</keyword>
<dbReference type="InterPro" id="IPR051043">
    <property type="entry name" value="Sulfatase_Mod_Factor_Kinase"/>
</dbReference>
<evidence type="ECO:0000313" key="2">
    <source>
        <dbReference type="EMBL" id="SHN15500.1"/>
    </source>
</evidence>
<dbReference type="Gene3D" id="3.90.1580.10">
    <property type="entry name" value="paralog of FGE (formylglycine-generating enzyme)"/>
    <property type="match status" value="1"/>
</dbReference>
<dbReference type="STRING" id="310782.SAMN05216499_12317"/>
<reference evidence="2 3" key="1">
    <citation type="submission" date="2016-11" db="EMBL/GenBank/DDBJ databases">
        <authorList>
            <person name="Jaros S."/>
            <person name="Januszkiewicz K."/>
            <person name="Wedrychowicz H."/>
        </authorList>
    </citation>
    <scope>NUCLEOTIDE SEQUENCE [LARGE SCALE GENOMIC DNA]</scope>
    <source>
        <strain evidence="2 3">CGMCC 4.2025</strain>
    </source>
</reference>
<dbReference type="Pfam" id="PF03781">
    <property type="entry name" value="FGE-sulfatase"/>
    <property type="match status" value="1"/>
</dbReference>
<evidence type="ECO:0000259" key="1">
    <source>
        <dbReference type="Pfam" id="PF03781"/>
    </source>
</evidence>
<dbReference type="SUPFAM" id="SSF56436">
    <property type="entry name" value="C-type lectin-like"/>
    <property type="match status" value="1"/>
</dbReference>
<dbReference type="GO" id="GO:0120147">
    <property type="term" value="F:formylglycine-generating oxidase activity"/>
    <property type="evidence" value="ECO:0007669"/>
    <property type="project" value="TreeGrafter"/>
</dbReference>